<evidence type="ECO:0000256" key="1">
    <source>
        <dbReference type="SAM" id="MobiDB-lite"/>
    </source>
</evidence>
<proteinExistence type="predicted"/>
<accession>A0A5J4UU36</accession>
<sequence>MENNLTVNTVNSGNNTIQYTRPYGNLSKLTVNHLIMRKISEPDLHKMIKVPTDNNPIKPNTTNSERSYQNINSLSSNYDNSYPNMSQRTQNHITMLMNSNPGLQIEPPAYPDYYKPPQNTDQRSFQQPNTEERMNFSNYARLSQRPVYGEYKPGPQQPAKPQQIQLEVKPVRYLSDRITKPREDYPKSKATFEYTDQIEKYQTNQRIFPGKNSWGQTQGRSFATNTGDQIVSNTNSPCILRNYDGQQGLMDFGVKRGRVFVYGDPDWYLHRK</sequence>
<feature type="region of interest" description="Disordered" evidence="1">
    <location>
        <begin position="115"/>
        <end position="138"/>
    </location>
</feature>
<dbReference type="Proteomes" id="UP000324800">
    <property type="component" value="Unassembled WGS sequence"/>
</dbReference>
<feature type="compositionally biased region" description="Polar residues" evidence="1">
    <location>
        <begin position="117"/>
        <end position="138"/>
    </location>
</feature>
<comment type="caution">
    <text evidence="2">The sequence shown here is derived from an EMBL/GenBank/DDBJ whole genome shotgun (WGS) entry which is preliminary data.</text>
</comment>
<protein>
    <submittedName>
        <fullName evidence="2">Uncharacterized protein</fullName>
    </submittedName>
</protein>
<evidence type="ECO:0000313" key="3">
    <source>
        <dbReference type="Proteomes" id="UP000324800"/>
    </source>
</evidence>
<organism evidence="2 3">
    <name type="scientific">Streblomastix strix</name>
    <dbReference type="NCBI Taxonomy" id="222440"/>
    <lineage>
        <taxon>Eukaryota</taxon>
        <taxon>Metamonada</taxon>
        <taxon>Preaxostyla</taxon>
        <taxon>Oxymonadida</taxon>
        <taxon>Streblomastigidae</taxon>
        <taxon>Streblomastix</taxon>
    </lineage>
</organism>
<reference evidence="2 3" key="1">
    <citation type="submission" date="2019-03" db="EMBL/GenBank/DDBJ databases">
        <title>Single cell metagenomics reveals metabolic interactions within the superorganism composed of flagellate Streblomastix strix and complex community of Bacteroidetes bacteria on its surface.</title>
        <authorList>
            <person name="Treitli S.C."/>
            <person name="Kolisko M."/>
            <person name="Husnik F."/>
            <person name="Keeling P."/>
            <person name="Hampl V."/>
        </authorList>
    </citation>
    <scope>NUCLEOTIDE SEQUENCE [LARGE SCALE GENOMIC DNA]</scope>
    <source>
        <strain evidence="2">ST1C</strain>
    </source>
</reference>
<dbReference type="EMBL" id="SNRW01012201">
    <property type="protein sequence ID" value="KAA6374136.1"/>
    <property type="molecule type" value="Genomic_DNA"/>
</dbReference>
<evidence type="ECO:0000313" key="2">
    <source>
        <dbReference type="EMBL" id="KAA6374136.1"/>
    </source>
</evidence>
<gene>
    <name evidence="2" type="ORF">EZS28_030338</name>
</gene>
<name>A0A5J4UU36_9EUKA</name>
<dbReference type="AlphaFoldDB" id="A0A5J4UU36"/>